<dbReference type="EMBL" id="CP111028">
    <property type="protein sequence ID" value="WAR30479.1"/>
    <property type="molecule type" value="Genomic_DNA"/>
</dbReference>
<evidence type="ECO:0000256" key="1">
    <source>
        <dbReference type="ARBA" id="ARBA00004496"/>
    </source>
</evidence>
<protein>
    <submittedName>
        <fullName evidence="6">ENDOV-like protein</fullName>
    </submittedName>
</protein>
<reference evidence="6" key="1">
    <citation type="submission" date="2022-11" db="EMBL/GenBank/DDBJ databases">
        <title>Centuries of genome instability and evolution in soft-shell clam transmissible cancer (bioRxiv).</title>
        <authorList>
            <person name="Hart S.F.M."/>
            <person name="Yonemitsu M.A."/>
            <person name="Giersch R.M."/>
            <person name="Beal B.F."/>
            <person name="Arriagada G."/>
            <person name="Davis B.W."/>
            <person name="Ostrander E.A."/>
            <person name="Goff S.P."/>
            <person name="Metzger M.J."/>
        </authorList>
    </citation>
    <scope>NUCLEOTIDE SEQUENCE</scope>
    <source>
        <strain evidence="6">MELC-2E11</strain>
        <tissue evidence="6">Siphon/mantle</tissue>
    </source>
</reference>
<evidence type="ECO:0000256" key="5">
    <source>
        <dbReference type="ARBA" id="ARBA00022801"/>
    </source>
</evidence>
<dbReference type="Proteomes" id="UP001164746">
    <property type="component" value="Chromosome 17"/>
</dbReference>
<evidence type="ECO:0000256" key="3">
    <source>
        <dbReference type="ARBA" id="ARBA00022722"/>
    </source>
</evidence>
<dbReference type="Gene3D" id="3.30.2170.10">
    <property type="entry name" value="archaeoglobus fulgidus dsm 4304 superfamily"/>
    <property type="match status" value="2"/>
</dbReference>
<name>A0ABY7GA98_MYAAR</name>
<keyword evidence="7" id="KW-1185">Reference proteome</keyword>
<keyword evidence="2" id="KW-0963">Cytoplasm</keyword>
<evidence type="ECO:0000256" key="2">
    <source>
        <dbReference type="ARBA" id="ARBA00022490"/>
    </source>
</evidence>
<evidence type="ECO:0000313" key="7">
    <source>
        <dbReference type="Proteomes" id="UP001164746"/>
    </source>
</evidence>
<dbReference type="PANTHER" id="PTHR28511">
    <property type="entry name" value="ENDONUCLEASE V"/>
    <property type="match status" value="1"/>
</dbReference>
<dbReference type="CDD" id="cd06559">
    <property type="entry name" value="Endonuclease_V"/>
    <property type="match status" value="1"/>
</dbReference>
<evidence type="ECO:0000256" key="4">
    <source>
        <dbReference type="ARBA" id="ARBA00022759"/>
    </source>
</evidence>
<keyword evidence="4" id="KW-0255">Endonuclease</keyword>
<sequence length="233" mass="26536">MCLFRRLSELFYRYVLDPLGFYVPRLSRAEKLLPEEIRLKWEREQEALKERLVLEDTEDLKVMATLGPEDTDLIKQFYIAGVDISFIKGDDVNACAALVILSYPQLEVAYNDCQMVKLTAPYIPGFLGFREVPMIQKLFDQLKRERPDLVPHCVMFGSACHLGVSLGLPCIGVAKKLFHVDGLEKDASHKEKNPIYISQGHLVSMDTSVRLVQHCCRHRVPEPVRLGSYAGIN</sequence>
<organism evidence="6 7">
    <name type="scientific">Mya arenaria</name>
    <name type="common">Soft-shell clam</name>
    <dbReference type="NCBI Taxonomy" id="6604"/>
    <lineage>
        <taxon>Eukaryota</taxon>
        <taxon>Metazoa</taxon>
        <taxon>Spiralia</taxon>
        <taxon>Lophotrochozoa</taxon>
        <taxon>Mollusca</taxon>
        <taxon>Bivalvia</taxon>
        <taxon>Autobranchia</taxon>
        <taxon>Heteroconchia</taxon>
        <taxon>Euheterodonta</taxon>
        <taxon>Imparidentia</taxon>
        <taxon>Neoheterodontei</taxon>
        <taxon>Myida</taxon>
        <taxon>Myoidea</taxon>
        <taxon>Myidae</taxon>
        <taxon>Mya</taxon>
    </lineage>
</organism>
<dbReference type="Pfam" id="PF04493">
    <property type="entry name" value="Endonuclease_5"/>
    <property type="match status" value="2"/>
</dbReference>
<keyword evidence="5" id="KW-0378">Hydrolase</keyword>
<gene>
    <name evidence="6" type="ORF">MAR_033021</name>
</gene>
<accession>A0ABY7GA98</accession>
<dbReference type="InterPro" id="IPR007581">
    <property type="entry name" value="Endonuclease-V"/>
</dbReference>
<keyword evidence="3" id="KW-0540">Nuclease</keyword>
<comment type="subcellular location">
    <subcellularLocation>
        <location evidence="1">Cytoplasm</location>
    </subcellularLocation>
</comment>
<evidence type="ECO:0000313" key="6">
    <source>
        <dbReference type="EMBL" id="WAR30479.1"/>
    </source>
</evidence>
<proteinExistence type="predicted"/>
<dbReference type="PANTHER" id="PTHR28511:SF1">
    <property type="entry name" value="ENDONUCLEASE V"/>
    <property type="match status" value="1"/>
</dbReference>